<comment type="caution">
    <text evidence="1">The sequence shown here is derived from an EMBL/GenBank/DDBJ whole genome shotgun (WGS) entry which is preliminary data.</text>
</comment>
<evidence type="ECO:0000313" key="1">
    <source>
        <dbReference type="EMBL" id="GAA4915703.1"/>
    </source>
</evidence>
<proteinExistence type="predicted"/>
<sequence length="122" mass="13698">MSTDDLRVRLEADKNTIQAATEHYDFPLTFQPWGGQNQNGDYAESILMDHRGETLAYGLPDGMGIFAEQASIRWEKATTALLKLLELHKRDEYDDCSACMSAYGDGIPYPCPTVESILEVYT</sequence>
<reference evidence="2" key="1">
    <citation type="journal article" date="2019" name="Int. J. Syst. Evol. Microbiol.">
        <title>The Global Catalogue of Microorganisms (GCM) 10K type strain sequencing project: providing services to taxonomists for standard genome sequencing and annotation.</title>
        <authorList>
            <consortium name="The Broad Institute Genomics Platform"/>
            <consortium name="The Broad Institute Genome Sequencing Center for Infectious Disease"/>
            <person name="Wu L."/>
            <person name="Ma J."/>
        </authorList>
    </citation>
    <scope>NUCLEOTIDE SEQUENCE [LARGE SCALE GENOMIC DNA]</scope>
    <source>
        <strain evidence="2">JCM 19129</strain>
    </source>
</reference>
<keyword evidence="2" id="KW-1185">Reference proteome</keyword>
<evidence type="ECO:0000313" key="2">
    <source>
        <dbReference type="Proteomes" id="UP001500368"/>
    </source>
</evidence>
<dbReference type="RefSeq" id="WP_345476823.1">
    <property type="nucleotide sequence ID" value="NZ_BAABLW010000005.1"/>
</dbReference>
<organism evidence="1 2">
    <name type="scientific">Nesterenkonia rhizosphaerae</name>
    <dbReference type="NCBI Taxonomy" id="1348272"/>
    <lineage>
        <taxon>Bacteria</taxon>
        <taxon>Bacillati</taxon>
        <taxon>Actinomycetota</taxon>
        <taxon>Actinomycetes</taxon>
        <taxon>Micrococcales</taxon>
        <taxon>Micrococcaceae</taxon>
        <taxon>Nesterenkonia</taxon>
    </lineage>
</organism>
<name>A0ABP9FTJ5_9MICC</name>
<dbReference type="EMBL" id="BAABLW010000005">
    <property type="protein sequence ID" value="GAA4915703.1"/>
    <property type="molecule type" value="Genomic_DNA"/>
</dbReference>
<dbReference type="Proteomes" id="UP001500368">
    <property type="component" value="Unassembled WGS sequence"/>
</dbReference>
<protein>
    <submittedName>
        <fullName evidence="1">Uncharacterized protein</fullName>
    </submittedName>
</protein>
<gene>
    <name evidence="1" type="ORF">GCM10025790_08380</name>
</gene>
<accession>A0ABP9FTJ5</accession>